<dbReference type="AlphaFoldDB" id="A0A3M8DHD9"/>
<evidence type="ECO:0000313" key="4">
    <source>
        <dbReference type="EMBL" id="RNB87464.1"/>
    </source>
</evidence>
<dbReference type="SUPFAM" id="SSF53254">
    <property type="entry name" value="Phosphoglycerate mutase-like"/>
    <property type="match status" value="1"/>
</dbReference>
<dbReference type="EMBL" id="RHHQ01000012">
    <property type="protein sequence ID" value="RNB87464.1"/>
    <property type="molecule type" value="Genomic_DNA"/>
</dbReference>
<dbReference type="InterPro" id="IPR001345">
    <property type="entry name" value="PG/BPGM_mutase_AS"/>
</dbReference>
<dbReference type="GO" id="GO:0043456">
    <property type="term" value="P:regulation of pentose-phosphate shunt"/>
    <property type="evidence" value="ECO:0007669"/>
    <property type="project" value="TreeGrafter"/>
</dbReference>
<dbReference type="GO" id="GO:0045820">
    <property type="term" value="P:negative regulation of glycolytic process"/>
    <property type="evidence" value="ECO:0007669"/>
    <property type="project" value="TreeGrafter"/>
</dbReference>
<feature type="binding site" evidence="3">
    <location>
        <position position="59"/>
    </location>
    <ligand>
        <name>substrate</name>
    </ligand>
</feature>
<evidence type="ECO:0000256" key="2">
    <source>
        <dbReference type="PIRSR" id="PIRSR613078-1"/>
    </source>
</evidence>
<dbReference type="InterPro" id="IPR051695">
    <property type="entry name" value="Phosphoglycerate_Mutase"/>
</dbReference>
<comment type="caution">
    <text evidence="4">The sequence shown here is derived from an EMBL/GenBank/DDBJ whole genome shotgun (WGS) entry which is preliminary data.</text>
</comment>
<dbReference type="OrthoDB" id="9782128at2"/>
<sequence>MGTILYLIRHGETDWNKERRIQGHSDVQLNAIGLEQADKLAEFLARDRFNKIYSSDLKRAYDTAFRLSQATGSPLEALVRLRERSYGELEGLSYEEVRERMQQAGDDESLLGIESVDAIQDRAFSCLSELVQNHKDETIAVVSHGGYINSFLYRISNGMMGTGITRLDNTGITKLVYDPTSYTWETIGVNSTPHL</sequence>
<dbReference type="GO" id="GO:0004331">
    <property type="term" value="F:fructose-2,6-bisphosphate 2-phosphatase activity"/>
    <property type="evidence" value="ECO:0007669"/>
    <property type="project" value="TreeGrafter"/>
</dbReference>
<evidence type="ECO:0000313" key="5">
    <source>
        <dbReference type="Proteomes" id="UP000271031"/>
    </source>
</evidence>
<gene>
    <name evidence="4" type="ORF">EDM56_17595</name>
</gene>
<dbReference type="PANTHER" id="PTHR46517">
    <property type="entry name" value="FRUCTOSE-2,6-BISPHOSPHATASE TIGAR"/>
    <property type="match status" value="1"/>
</dbReference>
<dbReference type="SMART" id="SM00855">
    <property type="entry name" value="PGAM"/>
    <property type="match status" value="1"/>
</dbReference>
<dbReference type="Proteomes" id="UP000271031">
    <property type="component" value="Unassembled WGS sequence"/>
</dbReference>
<dbReference type="InterPro" id="IPR029033">
    <property type="entry name" value="His_PPase_superfam"/>
</dbReference>
<dbReference type="PRINTS" id="PR00991">
    <property type="entry name" value="6PFRUCTKNASE"/>
</dbReference>
<keyword evidence="5" id="KW-1185">Reference proteome</keyword>
<dbReference type="Gene3D" id="3.40.50.1240">
    <property type="entry name" value="Phosphoglycerate mutase-like"/>
    <property type="match status" value="1"/>
</dbReference>
<dbReference type="InterPro" id="IPR013078">
    <property type="entry name" value="His_Pase_superF_clade-1"/>
</dbReference>
<feature type="binding site" evidence="3">
    <location>
        <begin position="83"/>
        <end position="86"/>
    </location>
    <ligand>
        <name>substrate</name>
    </ligand>
</feature>
<dbReference type="CDD" id="cd07067">
    <property type="entry name" value="HP_PGM_like"/>
    <property type="match status" value="1"/>
</dbReference>
<dbReference type="RefSeq" id="WP_122919161.1">
    <property type="nucleotide sequence ID" value="NZ_RHHQ01000012.1"/>
</dbReference>
<dbReference type="PANTHER" id="PTHR46517:SF1">
    <property type="entry name" value="FRUCTOSE-2,6-BISPHOSPHATASE TIGAR"/>
    <property type="match status" value="1"/>
</dbReference>
<protein>
    <submittedName>
        <fullName evidence="4">Histidine phosphatase family protein</fullName>
    </submittedName>
</protein>
<reference evidence="4 5" key="1">
    <citation type="submission" date="2018-10" db="EMBL/GenBank/DDBJ databases">
        <title>Phylogenomics of Brevibacillus.</title>
        <authorList>
            <person name="Dunlap C."/>
        </authorList>
    </citation>
    <scope>NUCLEOTIDE SEQUENCE [LARGE SCALE GENOMIC DNA]</scope>
    <source>
        <strain evidence="4 5">JCM 15716</strain>
    </source>
</reference>
<organism evidence="4 5">
    <name type="scientific">Brevibacillus fluminis</name>
    <dbReference type="NCBI Taxonomy" id="511487"/>
    <lineage>
        <taxon>Bacteria</taxon>
        <taxon>Bacillati</taxon>
        <taxon>Bacillota</taxon>
        <taxon>Bacilli</taxon>
        <taxon>Bacillales</taxon>
        <taxon>Paenibacillaceae</taxon>
        <taxon>Brevibacillus</taxon>
    </lineage>
</organism>
<feature type="active site" description="Proton donor/acceptor" evidence="2">
    <location>
        <position position="83"/>
    </location>
</feature>
<dbReference type="GO" id="GO:0005524">
    <property type="term" value="F:ATP binding"/>
    <property type="evidence" value="ECO:0007669"/>
    <property type="project" value="InterPro"/>
</dbReference>
<feature type="binding site" evidence="3">
    <location>
        <begin position="9"/>
        <end position="16"/>
    </location>
    <ligand>
        <name>substrate</name>
    </ligand>
</feature>
<dbReference type="GO" id="GO:0006003">
    <property type="term" value="P:fructose 2,6-bisphosphate metabolic process"/>
    <property type="evidence" value="ECO:0007669"/>
    <property type="project" value="InterPro"/>
</dbReference>
<dbReference type="Pfam" id="PF00300">
    <property type="entry name" value="His_Phos_1"/>
    <property type="match status" value="1"/>
</dbReference>
<evidence type="ECO:0000256" key="3">
    <source>
        <dbReference type="PIRSR" id="PIRSR613078-2"/>
    </source>
</evidence>
<dbReference type="GO" id="GO:0005829">
    <property type="term" value="C:cytosol"/>
    <property type="evidence" value="ECO:0007669"/>
    <property type="project" value="TreeGrafter"/>
</dbReference>
<accession>A0A3M8DHD9</accession>
<keyword evidence="1" id="KW-0378">Hydrolase</keyword>
<evidence type="ECO:0000256" key="1">
    <source>
        <dbReference type="ARBA" id="ARBA00022801"/>
    </source>
</evidence>
<dbReference type="InterPro" id="IPR003094">
    <property type="entry name" value="6Pfruct_kin"/>
</dbReference>
<proteinExistence type="predicted"/>
<name>A0A3M8DHD9_9BACL</name>
<dbReference type="PROSITE" id="PS00175">
    <property type="entry name" value="PG_MUTASE"/>
    <property type="match status" value="1"/>
</dbReference>
<feature type="active site" description="Tele-phosphohistidine intermediate" evidence="2">
    <location>
        <position position="10"/>
    </location>
</feature>